<keyword evidence="11" id="KW-0732">Signal</keyword>
<dbReference type="InterPro" id="IPR036908">
    <property type="entry name" value="RlpA-like_sf"/>
</dbReference>
<keyword evidence="6" id="KW-0119">Carbohydrate metabolism</keyword>
<dbReference type="PANTHER" id="PTHR39730">
    <property type="entry name" value="ENDOGLUCANASE 1"/>
    <property type="match status" value="1"/>
</dbReference>
<name>A0A2J6QA63_9HELO</name>
<evidence type="ECO:0000256" key="5">
    <source>
        <dbReference type="ARBA" id="ARBA00023001"/>
    </source>
</evidence>
<feature type="active site" description="Nucleophile" evidence="9">
    <location>
        <position position="33"/>
    </location>
</feature>
<feature type="domain" description="Glycosyl hydrolases family 45 active site" evidence="12">
    <location>
        <begin position="28"/>
        <end position="39"/>
    </location>
</feature>
<keyword evidence="5" id="KW-0136">Cellulose degradation</keyword>
<dbReference type="AlphaFoldDB" id="A0A2J6QA63"/>
<evidence type="ECO:0000256" key="8">
    <source>
        <dbReference type="ARBA" id="ARBA00023326"/>
    </source>
</evidence>
<dbReference type="PROSITE" id="PS01140">
    <property type="entry name" value="GLYCOSYL_HYDROL_F45"/>
    <property type="match status" value="1"/>
</dbReference>
<evidence type="ECO:0000313" key="14">
    <source>
        <dbReference type="Proteomes" id="UP000235672"/>
    </source>
</evidence>
<evidence type="ECO:0000256" key="4">
    <source>
        <dbReference type="ARBA" id="ARBA00022801"/>
    </source>
</evidence>
<dbReference type="GO" id="GO:0008810">
    <property type="term" value="F:cellulase activity"/>
    <property type="evidence" value="ECO:0007669"/>
    <property type="project" value="UniProtKB-EC"/>
</dbReference>
<sequence>MQLSTKALLALLPYFLHVNAQASGSGTTTRYWDCCKPSCAWPGKVNLAAGANAVQTCDIKDQPLSNPNASSGCTGGDAYQCSNESPWAVNDNLAYGYAAVNIVGGSEASWCCACYELTFTSGPVSGKKMIVQATNTGSDLAGNQFDLSIPGGGVGIFNGCTQEWGAPSSGWGAQYGGISDQSACDGFPEALKAGCNWRYGWFMGADNPTVSFTQVACPAALTANTGCIRADDSGAPAPASASPVASYSASPVASYSASPVASPSSSSAAKEPAPTTYSPQPEPVATTSSAAAQAPSSSSLPAAVTSAPSASGGIFLQPQASTITTPVPSSTTSAALEVVTVTIDACEAQYPL</sequence>
<comment type="catalytic activity">
    <reaction evidence="1 9">
        <text>Endohydrolysis of (1-&gt;4)-beta-D-glucosidic linkages in cellulose, lichenin and cereal beta-D-glucans.</text>
        <dbReference type="EC" id="3.2.1.4"/>
    </reaction>
</comment>
<organism evidence="13 14">
    <name type="scientific">Hyaloscypha hepaticicola</name>
    <dbReference type="NCBI Taxonomy" id="2082293"/>
    <lineage>
        <taxon>Eukaryota</taxon>
        <taxon>Fungi</taxon>
        <taxon>Dikarya</taxon>
        <taxon>Ascomycota</taxon>
        <taxon>Pezizomycotina</taxon>
        <taxon>Leotiomycetes</taxon>
        <taxon>Helotiales</taxon>
        <taxon>Hyaloscyphaceae</taxon>
        <taxon>Hyaloscypha</taxon>
    </lineage>
</organism>
<dbReference type="Gene3D" id="2.40.40.10">
    <property type="entry name" value="RlpA-like domain"/>
    <property type="match status" value="1"/>
</dbReference>
<proteinExistence type="inferred from homology"/>
<dbReference type="OrthoDB" id="10035502at2759"/>
<gene>
    <name evidence="13" type="ORF">NA56DRAFT_687522</name>
</gene>
<feature type="chain" id="PRO_5014334684" description="Cellulase" evidence="11">
    <location>
        <begin position="21"/>
        <end position="352"/>
    </location>
</feature>
<dbReference type="SUPFAM" id="SSF50685">
    <property type="entry name" value="Barwin-like endoglucanases"/>
    <property type="match status" value="1"/>
</dbReference>
<accession>A0A2J6QA63</accession>
<evidence type="ECO:0000256" key="10">
    <source>
        <dbReference type="SAM" id="MobiDB-lite"/>
    </source>
</evidence>
<evidence type="ECO:0000256" key="6">
    <source>
        <dbReference type="ARBA" id="ARBA00023277"/>
    </source>
</evidence>
<reference evidence="13 14" key="1">
    <citation type="submission" date="2016-05" db="EMBL/GenBank/DDBJ databases">
        <title>A degradative enzymes factory behind the ericoid mycorrhizal symbiosis.</title>
        <authorList>
            <consortium name="DOE Joint Genome Institute"/>
            <person name="Martino E."/>
            <person name="Morin E."/>
            <person name="Grelet G."/>
            <person name="Kuo A."/>
            <person name="Kohler A."/>
            <person name="Daghino S."/>
            <person name="Barry K."/>
            <person name="Choi C."/>
            <person name="Cichocki N."/>
            <person name="Clum A."/>
            <person name="Copeland A."/>
            <person name="Hainaut M."/>
            <person name="Haridas S."/>
            <person name="Labutti K."/>
            <person name="Lindquist E."/>
            <person name="Lipzen A."/>
            <person name="Khouja H.-R."/>
            <person name="Murat C."/>
            <person name="Ohm R."/>
            <person name="Olson A."/>
            <person name="Spatafora J."/>
            <person name="Veneault-Fourrey C."/>
            <person name="Henrissat B."/>
            <person name="Grigoriev I."/>
            <person name="Martin F."/>
            <person name="Perotto S."/>
        </authorList>
    </citation>
    <scope>NUCLEOTIDE SEQUENCE [LARGE SCALE GENOMIC DNA]</scope>
    <source>
        <strain evidence="13 14">UAMH 7357</strain>
    </source>
</reference>
<dbReference type="Proteomes" id="UP000235672">
    <property type="component" value="Unassembled WGS sequence"/>
</dbReference>
<keyword evidence="7" id="KW-0326">Glycosidase</keyword>
<comment type="similarity">
    <text evidence="2">Belongs to the glycosyl hydrolase 45 (cellulase K) family.</text>
</comment>
<dbReference type="EC" id="3.2.1.4" evidence="3 9"/>
<evidence type="ECO:0000259" key="12">
    <source>
        <dbReference type="PROSITE" id="PS01140"/>
    </source>
</evidence>
<dbReference type="InterPro" id="IPR052288">
    <property type="entry name" value="GH45_Enzymes"/>
</dbReference>
<evidence type="ECO:0000256" key="9">
    <source>
        <dbReference type="PROSITE-ProRule" id="PRU10069"/>
    </source>
</evidence>
<evidence type="ECO:0000256" key="11">
    <source>
        <dbReference type="SAM" id="SignalP"/>
    </source>
</evidence>
<dbReference type="InterPro" id="IPR000334">
    <property type="entry name" value="Glyco_hydro_45"/>
</dbReference>
<dbReference type="Pfam" id="PF02015">
    <property type="entry name" value="Glyco_hydro_45"/>
    <property type="match status" value="1"/>
</dbReference>
<dbReference type="EMBL" id="KZ613475">
    <property type="protein sequence ID" value="PMD23167.1"/>
    <property type="molecule type" value="Genomic_DNA"/>
</dbReference>
<evidence type="ECO:0000256" key="1">
    <source>
        <dbReference type="ARBA" id="ARBA00000966"/>
    </source>
</evidence>
<evidence type="ECO:0000256" key="7">
    <source>
        <dbReference type="ARBA" id="ARBA00023295"/>
    </source>
</evidence>
<dbReference type="PANTHER" id="PTHR39730:SF1">
    <property type="entry name" value="ENDOGLUCANASE 1"/>
    <property type="match status" value="1"/>
</dbReference>
<dbReference type="GO" id="GO:0030245">
    <property type="term" value="P:cellulose catabolic process"/>
    <property type="evidence" value="ECO:0007669"/>
    <property type="project" value="UniProtKB-KW"/>
</dbReference>
<feature type="compositionally biased region" description="Low complexity" evidence="10">
    <location>
        <begin position="260"/>
        <end position="269"/>
    </location>
</feature>
<keyword evidence="14" id="KW-1185">Reference proteome</keyword>
<protein>
    <recommendedName>
        <fullName evidence="3 9">Cellulase</fullName>
        <ecNumber evidence="3 9">3.2.1.4</ecNumber>
    </recommendedName>
</protein>
<evidence type="ECO:0000313" key="13">
    <source>
        <dbReference type="EMBL" id="PMD23167.1"/>
    </source>
</evidence>
<evidence type="ECO:0000256" key="2">
    <source>
        <dbReference type="ARBA" id="ARBA00007793"/>
    </source>
</evidence>
<feature type="region of interest" description="Disordered" evidence="10">
    <location>
        <begin position="260"/>
        <end position="293"/>
    </location>
</feature>
<evidence type="ECO:0000256" key="3">
    <source>
        <dbReference type="ARBA" id="ARBA00012601"/>
    </source>
</evidence>
<dbReference type="STRING" id="1745343.A0A2J6QA63"/>
<feature type="signal peptide" evidence="11">
    <location>
        <begin position="1"/>
        <end position="20"/>
    </location>
</feature>
<keyword evidence="4 13" id="KW-0378">Hydrolase</keyword>
<keyword evidence="8" id="KW-0624">Polysaccharide degradation</keyword>